<evidence type="ECO:0000256" key="2">
    <source>
        <dbReference type="ARBA" id="ARBA00012247"/>
    </source>
</evidence>
<evidence type="ECO:0000256" key="6">
    <source>
        <dbReference type="ARBA" id="ARBA00047512"/>
    </source>
</evidence>
<dbReference type="SUPFAM" id="SSF51695">
    <property type="entry name" value="PLC-like phosphodiesterases"/>
    <property type="match status" value="1"/>
</dbReference>
<dbReference type="EC" id="3.1.4.46" evidence="2"/>
<evidence type="ECO:0000256" key="3">
    <source>
        <dbReference type="ARBA" id="ARBA00022729"/>
    </source>
</evidence>
<dbReference type="EMBL" id="JANBTW010000112">
    <property type="protein sequence ID" value="KAJ2671004.1"/>
    <property type="molecule type" value="Genomic_DNA"/>
</dbReference>
<name>A0A9W8FY97_9FUNG</name>
<feature type="domain" description="GP-PDE" evidence="7">
    <location>
        <begin position="58"/>
        <end position="388"/>
    </location>
</feature>
<dbReference type="PROSITE" id="PS51704">
    <property type="entry name" value="GP_PDE"/>
    <property type="match status" value="1"/>
</dbReference>
<reference evidence="8" key="1">
    <citation type="submission" date="2022-07" db="EMBL/GenBank/DDBJ databases">
        <title>Phylogenomic reconstructions and comparative analyses of Kickxellomycotina fungi.</title>
        <authorList>
            <person name="Reynolds N.K."/>
            <person name="Stajich J.E."/>
            <person name="Barry K."/>
            <person name="Grigoriev I.V."/>
            <person name="Crous P."/>
            <person name="Smith M.E."/>
        </authorList>
    </citation>
    <scope>NUCLEOTIDE SEQUENCE</scope>
    <source>
        <strain evidence="8">NRRL 3115</strain>
    </source>
</reference>
<dbReference type="Proteomes" id="UP001151518">
    <property type="component" value="Unassembled WGS sequence"/>
</dbReference>
<proteinExistence type="inferred from homology"/>
<keyword evidence="5" id="KW-0378">Hydrolase</keyword>
<dbReference type="PANTHER" id="PTHR43620:SF7">
    <property type="entry name" value="GLYCEROPHOSPHODIESTER PHOSPHODIESTERASE GDPD5-RELATED"/>
    <property type="match status" value="1"/>
</dbReference>
<evidence type="ECO:0000256" key="1">
    <source>
        <dbReference type="ARBA" id="ARBA00007277"/>
    </source>
</evidence>
<comment type="similarity">
    <text evidence="1">Belongs to the glycerophosphoryl diester phosphodiesterase family.</text>
</comment>
<dbReference type="Gene3D" id="3.20.20.190">
    <property type="entry name" value="Phosphatidylinositol (PI) phosphodiesterase"/>
    <property type="match status" value="1"/>
</dbReference>
<dbReference type="Pfam" id="PF03009">
    <property type="entry name" value="GDPD"/>
    <property type="match status" value="1"/>
</dbReference>
<sequence>MIITVRTAAVLLLTTIVVLALLNHRPHLLASAPLLVASNKPQWKEPRKAWHTLTGARPRLIGHRGEKAFMPEHTRASYWQAALESADYIEPDLAVTQDGHLVVNHNEWLGDNTNVAEIPALAHLRANKTWDTGEVSMTKTNEWFIADLTLEQIRMLRVRQDPRYPWRPSHFDNVFGVLTFAEYLELISELTARLGRPFGVVPELKSPKLYNRDRPPHYFEDQAIRLLSEWANSTEPFSAGLGPVWQSFDQDTAEYLAAHTSIPVASLVENQPRWFTPTGLNRLARFAQIIAPWKDFFVAGAESVFLARNITWNSKEIEKLGGFIKPSDLAREIHQRGMEIAAYTFYDERQQMGYTRGFKNREEELFYFFTIGVDYLFVENIVEARVLRQRFGDLLI</sequence>
<comment type="catalytic activity">
    <reaction evidence="6">
        <text>a sn-glycero-3-phosphodiester + H2O = an alcohol + sn-glycerol 3-phosphate + H(+)</text>
        <dbReference type="Rhea" id="RHEA:12969"/>
        <dbReference type="ChEBI" id="CHEBI:15377"/>
        <dbReference type="ChEBI" id="CHEBI:15378"/>
        <dbReference type="ChEBI" id="CHEBI:30879"/>
        <dbReference type="ChEBI" id="CHEBI:57597"/>
        <dbReference type="ChEBI" id="CHEBI:83408"/>
        <dbReference type="EC" id="3.1.4.46"/>
    </reaction>
</comment>
<comment type="caution">
    <text evidence="8">The sequence shown here is derived from an EMBL/GenBank/DDBJ whole genome shotgun (WGS) entry which is preliminary data.</text>
</comment>
<evidence type="ECO:0000256" key="5">
    <source>
        <dbReference type="ARBA" id="ARBA00022801"/>
    </source>
</evidence>
<dbReference type="PANTHER" id="PTHR43620">
    <property type="entry name" value="GLYCEROPHOSPHORYL DIESTER PHOSPHODIESTERASE"/>
    <property type="match status" value="1"/>
</dbReference>
<dbReference type="AlphaFoldDB" id="A0A9W8FY97"/>
<dbReference type="InterPro" id="IPR017946">
    <property type="entry name" value="PLC-like_Pdiesterase_TIM-brl"/>
</dbReference>
<protein>
    <recommendedName>
        <fullName evidence="2">glycerophosphodiester phosphodiesterase</fullName>
        <ecNumber evidence="2">3.1.4.46</ecNumber>
    </recommendedName>
</protein>
<evidence type="ECO:0000313" key="8">
    <source>
        <dbReference type="EMBL" id="KAJ2671004.1"/>
    </source>
</evidence>
<accession>A0A9W8FY97</accession>
<gene>
    <name evidence="8" type="ORF">GGI25_005653</name>
</gene>
<dbReference type="GO" id="GO:0008889">
    <property type="term" value="F:glycerophosphodiester phosphodiesterase activity"/>
    <property type="evidence" value="ECO:0007669"/>
    <property type="project" value="UniProtKB-EC"/>
</dbReference>
<evidence type="ECO:0000256" key="4">
    <source>
        <dbReference type="ARBA" id="ARBA00022798"/>
    </source>
</evidence>
<dbReference type="GO" id="GO:0006071">
    <property type="term" value="P:glycerol metabolic process"/>
    <property type="evidence" value="ECO:0007669"/>
    <property type="project" value="UniProtKB-KW"/>
</dbReference>
<dbReference type="OrthoDB" id="1058301at2759"/>
<evidence type="ECO:0000313" key="9">
    <source>
        <dbReference type="Proteomes" id="UP001151518"/>
    </source>
</evidence>
<dbReference type="InterPro" id="IPR030395">
    <property type="entry name" value="GP_PDE_dom"/>
</dbReference>
<dbReference type="GO" id="GO:0006629">
    <property type="term" value="P:lipid metabolic process"/>
    <property type="evidence" value="ECO:0007669"/>
    <property type="project" value="InterPro"/>
</dbReference>
<keyword evidence="4" id="KW-0319">Glycerol metabolism</keyword>
<keyword evidence="3" id="KW-0732">Signal</keyword>
<evidence type="ECO:0000259" key="7">
    <source>
        <dbReference type="PROSITE" id="PS51704"/>
    </source>
</evidence>
<organism evidence="8 9">
    <name type="scientific">Coemansia spiralis</name>
    <dbReference type="NCBI Taxonomy" id="417178"/>
    <lineage>
        <taxon>Eukaryota</taxon>
        <taxon>Fungi</taxon>
        <taxon>Fungi incertae sedis</taxon>
        <taxon>Zoopagomycota</taxon>
        <taxon>Kickxellomycotina</taxon>
        <taxon>Kickxellomycetes</taxon>
        <taxon>Kickxellales</taxon>
        <taxon>Kickxellaceae</taxon>
        <taxon>Coemansia</taxon>
    </lineage>
</organism>